<dbReference type="GO" id="GO:0020037">
    <property type="term" value="F:heme binding"/>
    <property type="evidence" value="ECO:0007669"/>
    <property type="project" value="InterPro"/>
</dbReference>
<dbReference type="RefSeq" id="WP_237382159.1">
    <property type="nucleotide sequence ID" value="NZ_CP071793.1"/>
</dbReference>
<gene>
    <name evidence="7" type="ORF">J3U87_06210</name>
</gene>
<protein>
    <submittedName>
        <fullName evidence="7">Cytochrome c</fullName>
    </submittedName>
</protein>
<feature type="transmembrane region" description="Helical" evidence="5">
    <location>
        <begin position="15"/>
        <end position="44"/>
    </location>
</feature>
<dbReference type="GO" id="GO:0046872">
    <property type="term" value="F:metal ion binding"/>
    <property type="evidence" value="ECO:0007669"/>
    <property type="project" value="UniProtKB-KW"/>
</dbReference>
<accession>A0A8A4TQ05</accession>
<feature type="transmembrane region" description="Helical" evidence="5">
    <location>
        <begin position="229"/>
        <end position="248"/>
    </location>
</feature>
<dbReference type="Gene3D" id="1.10.760.10">
    <property type="entry name" value="Cytochrome c-like domain"/>
    <property type="match status" value="1"/>
</dbReference>
<name>A0A8A4TQ05_SULCO</name>
<keyword evidence="5" id="KW-1133">Transmembrane helix</keyword>
<dbReference type="AlphaFoldDB" id="A0A8A4TQ05"/>
<evidence type="ECO:0000313" key="7">
    <source>
        <dbReference type="EMBL" id="QTD52049.1"/>
    </source>
</evidence>
<feature type="transmembrane region" description="Helical" evidence="5">
    <location>
        <begin position="140"/>
        <end position="165"/>
    </location>
</feature>
<evidence type="ECO:0000256" key="2">
    <source>
        <dbReference type="ARBA" id="ARBA00022723"/>
    </source>
</evidence>
<feature type="transmembrane region" description="Helical" evidence="5">
    <location>
        <begin position="268"/>
        <end position="291"/>
    </location>
</feature>
<feature type="transmembrane region" description="Helical" evidence="5">
    <location>
        <begin position="185"/>
        <end position="208"/>
    </location>
</feature>
<keyword evidence="5" id="KW-0812">Transmembrane</keyword>
<evidence type="ECO:0000256" key="1">
    <source>
        <dbReference type="ARBA" id="ARBA00022617"/>
    </source>
</evidence>
<dbReference type="PROSITE" id="PS51007">
    <property type="entry name" value="CYTC"/>
    <property type="match status" value="1"/>
</dbReference>
<dbReference type="EMBL" id="CP071793">
    <property type="protein sequence ID" value="QTD52049.1"/>
    <property type="molecule type" value="Genomic_DNA"/>
</dbReference>
<reference evidence="7" key="1">
    <citation type="submission" date="2021-03" db="EMBL/GenBank/DDBJ databases">
        <title>Acanthopleuribacteraceae sp. M133.</title>
        <authorList>
            <person name="Wang G."/>
        </authorList>
    </citation>
    <scope>NUCLEOTIDE SEQUENCE</scope>
    <source>
        <strain evidence="7">M133</strain>
    </source>
</reference>
<dbReference type="Proteomes" id="UP000663929">
    <property type="component" value="Chromosome"/>
</dbReference>
<feature type="transmembrane region" description="Helical" evidence="5">
    <location>
        <begin position="108"/>
        <end position="128"/>
    </location>
</feature>
<dbReference type="InterPro" id="IPR036909">
    <property type="entry name" value="Cyt_c-like_dom_sf"/>
</dbReference>
<evidence type="ECO:0000259" key="6">
    <source>
        <dbReference type="PROSITE" id="PS51007"/>
    </source>
</evidence>
<dbReference type="InterPro" id="IPR009056">
    <property type="entry name" value="Cyt_c-like_dom"/>
</dbReference>
<sequence>MDFPLFHMDFLNNRFLIAVIAIVHVLINHPMAVGGIPLVTLLEWKGYRCTSPEDSAKWDRLAYRILFFFFLVTTTVGAMTGVGIWFSASLVNPAAIGSLIRVFFWAWFSEWVVFVTEVAMILFYFLTWKKLSKTNKKKHIWIGVGLSIASWLTMAIITSILGFMMDPGNWMTDRSFLQGVLNPLYLPQLALRSPLAMVMGGAAGLLLTPFFVGKDRDFRLKATKAISTWILYWIPFTVLGAMSYWHMVPDVMMGNLPVANTTQTFSDWYNALLYIILAACGTVTLVALWGWRGKYRTPALVSAIPFLLLLLLLAHFERVREFIRKPYAIGEYLYSNGIRVEDYPLFRKDGLLKHATYATVREITPENRVRAGKEVFMLACTRCHTVNGVNSIAGNLRGMYGDAEWDPNLVAQYVDIMHHTRGYMPPFPGNDAEREALAHYLVFLQKNGDTLPGAQNDGARLSHDRGRLP</sequence>
<feature type="domain" description="Cytochrome c" evidence="6">
    <location>
        <begin position="367"/>
        <end position="445"/>
    </location>
</feature>
<evidence type="ECO:0000256" key="5">
    <source>
        <dbReference type="SAM" id="Phobius"/>
    </source>
</evidence>
<organism evidence="7 8">
    <name type="scientific">Sulfidibacter corallicola</name>
    <dbReference type="NCBI Taxonomy" id="2818388"/>
    <lineage>
        <taxon>Bacteria</taxon>
        <taxon>Pseudomonadati</taxon>
        <taxon>Acidobacteriota</taxon>
        <taxon>Holophagae</taxon>
        <taxon>Acanthopleuribacterales</taxon>
        <taxon>Acanthopleuribacteraceae</taxon>
        <taxon>Sulfidibacter</taxon>
    </lineage>
</organism>
<keyword evidence="1 4" id="KW-0349">Heme</keyword>
<dbReference type="KEGG" id="scor:J3U87_06210"/>
<keyword evidence="2 4" id="KW-0479">Metal-binding</keyword>
<dbReference type="SUPFAM" id="SSF46626">
    <property type="entry name" value="Cytochrome c"/>
    <property type="match status" value="1"/>
</dbReference>
<dbReference type="GO" id="GO:0009055">
    <property type="term" value="F:electron transfer activity"/>
    <property type="evidence" value="ECO:0007669"/>
    <property type="project" value="InterPro"/>
</dbReference>
<keyword evidence="3 4" id="KW-0408">Iron</keyword>
<keyword evidence="5" id="KW-0472">Membrane</keyword>
<proteinExistence type="predicted"/>
<evidence type="ECO:0000256" key="4">
    <source>
        <dbReference type="PROSITE-ProRule" id="PRU00433"/>
    </source>
</evidence>
<dbReference type="Pfam" id="PF13442">
    <property type="entry name" value="Cytochrome_CBB3"/>
    <property type="match status" value="1"/>
</dbReference>
<evidence type="ECO:0000256" key="3">
    <source>
        <dbReference type="ARBA" id="ARBA00023004"/>
    </source>
</evidence>
<feature type="transmembrane region" description="Helical" evidence="5">
    <location>
        <begin position="65"/>
        <end position="88"/>
    </location>
</feature>
<feature type="transmembrane region" description="Helical" evidence="5">
    <location>
        <begin position="298"/>
        <end position="316"/>
    </location>
</feature>
<evidence type="ECO:0000313" key="8">
    <source>
        <dbReference type="Proteomes" id="UP000663929"/>
    </source>
</evidence>
<keyword evidence="8" id="KW-1185">Reference proteome</keyword>